<keyword evidence="3" id="KW-0812">Transmembrane</keyword>
<dbReference type="InterPro" id="IPR043128">
    <property type="entry name" value="Rev_trsase/Diguanyl_cyclase"/>
</dbReference>
<evidence type="ECO:0000259" key="4">
    <source>
        <dbReference type="PROSITE" id="PS50887"/>
    </source>
</evidence>
<dbReference type="CDD" id="cd01949">
    <property type="entry name" value="GGDEF"/>
    <property type="match status" value="1"/>
</dbReference>
<feature type="transmembrane region" description="Helical" evidence="3">
    <location>
        <begin position="62"/>
        <end position="83"/>
    </location>
</feature>
<organism evidence="5 6">
    <name type="scientific">Alishewanella tabrizica</name>
    <dbReference type="NCBI Taxonomy" id="671278"/>
    <lineage>
        <taxon>Bacteria</taxon>
        <taxon>Pseudomonadati</taxon>
        <taxon>Pseudomonadota</taxon>
        <taxon>Gammaproteobacteria</taxon>
        <taxon>Alteromonadales</taxon>
        <taxon>Alteromonadaceae</taxon>
        <taxon>Alishewanella</taxon>
    </lineage>
</organism>
<feature type="transmembrane region" description="Helical" evidence="3">
    <location>
        <begin position="6"/>
        <end position="24"/>
    </location>
</feature>
<evidence type="ECO:0000256" key="2">
    <source>
        <dbReference type="ARBA" id="ARBA00034247"/>
    </source>
</evidence>
<dbReference type="Pfam" id="PF00990">
    <property type="entry name" value="GGDEF"/>
    <property type="match status" value="1"/>
</dbReference>
<feature type="transmembrane region" description="Helical" evidence="3">
    <location>
        <begin position="152"/>
        <end position="174"/>
    </location>
</feature>
<dbReference type="InterPro" id="IPR029787">
    <property type="entry name" value="Nucleotide_cyclase"/>
</dbReference>
<comment type="catalytic activity">
    <reaction evidence="2">
        <text>2 GTP = 3',3'-c-di-GMP + 2 diphosphate</text>
        <dbReference type="Rhea" id="RHEA:24898"/>
        <dbReference type="ChEBI" id="CHEBI:33019"/>
        <dbReference type="ChEBI" id="CHEBI:37565"/>
        <dbReference type="ChEBI" id="CHEBI:58805"/>
        <dbReference type="EC" id="2.7.7.65"/>
    </reaction>
</comment>
<dbReference type="SUPFAM" id="SSF55073">
    <property type="entry name" value="Nucleotide cyclase"/>
    <property type="match status" value="1"/>
</dbReference>
<accession>A0ABQ2WGT3</accession>
<feature type="transmembrane region" description="Helical" evidence="3">
    <location>
        <begin position="123"/>
        <end position="140"/>
    </location>
</feature>
<sequence>MDVLTLTVVNAFIAAVVTGVLAVQNKADRQFRYQRYFMLAAICMLLNAALSSIHYAGFTLPYWILPALTNSFSIGAHLALAAGIHRHLQRPGKRYWLLVIFISLYLLHLTEFASNAIANRMLLSIPIVILINLWCIAMLWQHRRSELGKVYLAFIVCFVFNISQFVLRSIYMTLEYYELVQTHHTAVIYSVGFFSLTAFAVLIFGCIILLSHNLQQLELQRISERDALTGLLNRRSLELRLSSELSRSSRQQRPISLLLMDIDHFKRVNDTFGHAVGDHAIRHITDIANEHSRDYDLLFRYGGEEFLICLPDTNHELAEHIANRIRQAVAQRPVSLAEPLSLTVSIGVSTCSGEIDWQQLLQHADQALYAAKHAGRNCVKTHASAVNANTTDSLS</sequence>
<evidence type="ECO:0000256" key="3">
    <source>
        <dbReference type="SAM" id="Phobius"/>
    </source>
</evidence>
<keyword evidence="3" id="KW-1133">Transmembrane helix</keyword>
<keyword evidence="3" id="KW-0472">Membrane</keyword>
<gene>
    <name evidence="5" type="ORF">GCM10008111_09660</name>
</gene>
<reference evidence="6" key="1">
    <citation type="journal article" date="2019" name="Int. J. Syst. Evol. Microbiol.">
        <title>The Global Catalogue of Microorganisms (GCM) 10K type strain sequencing project: providing services to taxonomists for standard genome sequencing and annotation.</title>
        <authorList>
            <consortium name="The Broad Institute Genomics Platform"/>
            <consortium name="The Broad Institute Genome Sequencing Center for Infectious Disease"/>
            <person name="Wu L."/>
            <person name="Ma J."/>
        </authorList>
    </citation>
    <scope>NUCLEOTIDE SEQUENCE [LARGE SCALE GENOMIC DNA]</scope>
    <source>
        <strain evidence="6">KCTC 23723</strain>
    </source>
</reference>
<evidence type="ECO:0000256" key="1">
    <source>
        <dbReference type="ARBA" id="ARBA00012528"/>
    </source>
</evidence>
<dbReference type="InterPro" id="IPR000160">
    <property type="entry name" value="GGDEF_dom"/>
</dbReference>
<feature type="transmembrane region" description="Helical" evidence="3">
    <location>
        <begin position="36"/>
        <end position="56"/>
    </location>
</feature>
<feature type="transmembrane region" description="Helical" evidence="3">
    <location>
        <begin position="186"/>
        <end position="211"/>
    </location>
</feature>
<dbReference type="Proteomes" id="UP000634667">
    <property type="component" value="Unassembled WGS sequence"/>
</dbReference>
<feature type="domain" description="GGDEF" evidence="4">
    <location>
        <begin position="253"/>
        <end position="384"/>
    </location>
</feature>
<dbReference type="PROSITE" id="PS50887">
    <property type="entry name" value="GGDEF"/>
    <property type="match status" value="1"/>
</dbReference>
<dbReference type="SMART" id="SM00267">
    <property type="entry name" value="GGDEF"/>
    <property type="match status" value="1"/>
</dbReference>
<comment type="caution">
    <text evidence="5">The sequence shown here is derived from an EMBL/GenBank/DDBJ whole genome shotgun (WGS) entry which is preliminary data.</text>
</comment>
<proteinExistence type="predicted"/>
<protein>
    <recommendedName>
        <fullName evidence="1">diguanylate cyclase</fullName>
        <ecNumber evidence="1">2.7.7.65</ecNumber>
    </recommendedName>
</protein>
<evidence type="ECO:0000313" key="5">
    <source>
        <dbReference type="EMBL" id="GGW55599.1"/>
    </source>
</evidence>
<evidence type="ECO:0000313" key="6">
    <source>
        <dbReference type="Proteomes" id="UP000634667"/>
    </source>
</evidence>
<dbReference type="PANTHER" id="PTHR45138:SF9">
    <property type="entry name" value="DIGUANYLATE CYCLASE DGCM-RELATED"/>
    <property type="match status" value="1"/>
</dbReference>
<dbReference type="Gene3D" id="3.30.70.270">
    <property type="match status" value="1"/>
</dbReference>
<dbReference type="EMBL" id="BMYR01000003">
    <property type="protein sequence ID" value="GGW55599.1"/>
    <property type="molecule type" value="Genomic_DNA"/>
</dbReference>
<dbReference type="NCBIfam" id="TIGR00254">
    <property type="entry name" value="GGDEF"/>
    <property type="match status" value="1"/>
</dbReference>
<dbReference type="EC" id="2.7.7.65" evidence="1"/>
<keyword evidence="6" id="KW-1185">Reference proteome</keyword>
<dbReference type="InterPro" id="IPR050469">
    <property type="entry name" value="Diguanylate_Cyclase"/>
</dbReference>
<dbReference type="PANTHER" id="PTHR45138">
    <property type="entry name" value="REGULATORY COMPONENTS OF SENSORY TRANSDUCTION SYSTEM"/>
    <property type="match status" value="1"/>
</dbReference>
<dbReference type="RefSeq" id="WP_189481076.1">
    <property type="nucleotide sequence ID" value="NZ_BMYR01000003.1"/>
</dbReference>
<feature type="transmembrane region" description="Helical" evidence="3">
    <location>
        <begin position="95"/>
        <end position="117"/>
    </location>
</feature>
<name>A0ABQ2WGT3_9ALTE</name>